<proteinExistence type="predicted"/>
<sequence>MERHTCAPETTTIKRMFLLGCALKLRIMAKIGIKELCEMMLIYGECGRKAKSAASCIVNVFLKAPSYRAHHLKSCRTFKGEALRDQPRPLVRRPRNV</sequence>
<evidence type="ECO:0000313" key="2">
    <source>
        <dbReference type="Proteomes" id="UP000499080"/>
    </source>
</evidence>
<evidence type="ECO:0000313" key="1">
    <source>
        <dbReference type="EMBL" id="GBM61949.1"/>
    </source>
</evidence>
<dbReference type="AlphaFoldDB" id="A0A4Y2H9J3"/>
<reference evidence="1 2" key="1">
    <citation type="journal article" date="2019" name="Sci. Rep.">
        <title>Orb-weaving spider Araneus ventricosus genome elucidates the spidroin gene catalogue.</title>
        <authorList>
            <person name="Kono N."/>
            <person name="Nakamura H."/>
            <person name="Ohtoshi R."/>
            <person name="Moran D.A.P."/>
            <person name="Shinohara A."/>
            <person name="Yoshida Y."/>
            <person name="Fujiwara M."/>
            <person name="Mori M."/>
            <person name="Tomita M."/>
            <person name="Arakawa K."/>
        </authorList>
    </citation>
    <scope>NUCLEOTIDE SEQUENCE [LARGE SCALE GENOMIC DNA]</scope>
</reference>
<keyword evidence="2" id="KW-1185">Reference proteome</keyword>
<comment type="caution">
    <text evidence="1">The sequence shown here is derived from an EMBL/GenBank/DDBJ whole genome shotgun (WGS) entry which is preliminary data.</text>
</comment>
<gene>
    <name evidence="1" type="ORF">AVEN_60808_1</name>
</gene>
<protein>
    <submittedName>
        <fullName evidence="1">Uncharacterized protein</fullName>
    </submittedName>
</protein>
<dbReference type="Proteomes" id="UP000499080">
    <property type="component" value="Unassembled WGS sequence"/>
</dbReference>
<accession>A0A4Y2H9J3</accession>
<dbReference type="EMBL" id="BGPR01001792">
    <property type="protein sequence ID" value="GBM61949.1"/>
    <property type="molecule type" value="Genomic_DNA"/>
</dbReference>
<name>A0A4Y2H9J3_ARAVE</name>
<organism evidence="1 2">
    <name type="scientific">Araneus ventricosus</name>
    <name type="common">Orbweaver spider</name>
    <name type="synonym">Epeira ventricosa</name>
    <dbReference type="NCBI Taxonomy" id="182803"/>
    <lineage>
        <taxon>Eukaryota</taxon>
        <taxon>Metazoa</taxon>
        <taxon>Ecdysozoa</taxon>
        <taxon>Arthropoda</taxon>
        <taxon>Chelicerata</taxon>
        <taxon>Arachnida</taxon>
        <taxon>Araneae</taxon>
        <taxon>Araneomorphae</taxon>
        <taxon>Entelegynae</taxon>
        <taxon>Araneoidea</taxon>
        <taxon>Araneidae</taxon>
        <taxon>Araneus</taxon>
    </lineage>
</organism>